<keyword evidence="11" id="KW-0472">Membrane</keyword>
<dbReference type="Gene3D" id="3.90.550.50">
    <property type="match status" value="1"/>
</dbReference>
<reference evidence="13" key="1">
    <citation type="submission" date="2019-08" db="EMBL/GenBank/DDBJ databases">
        <title>The improved chromosome-level genome for the pearl oyster Pinctada fucata martensii using PacBio sequencing and Hi-C.</title>
        <authorList>
            <person name="Zheng Z."/>
        </authorList>
    </citation>
    <scope>NUCLEOTIDE SEQUENCE</scope>
    <source>
        <strain evidence="13">ZZ-2019</strain>
        <tissue evidence="13">Adductor muscle</tissue>
    </source>
</reference>
<dbReference type="GO" id="GO:0016020">
    <property type="term" value="C:membrane"/>
    <property type="evidence" value="ECO:0007669"/>
    <property type="project" value="UniProtKB-SubCell"/>
</dbReference>
<dbReference type="AlphaFoldDB" id="A0AA88XW19"/>
<evidence type="ECO:0000256" key="4">
    <source>
        <dbReference type="ARBA" id="ARBA00012557"/>
    </source>
</evidence>
<dbReference type="EMBL" id="VSWD01000011">
    <property type="protein sequence ID" value="KAK3088778.1"/>
    <property type="molecule type" value="Genomic_DNA"/>
</dbReference>
<evidence type="ECO:0000256" key="3">
    <source>
        <dbReference type="ARBA" id="ARBA00006462"/>
    </source>
</evidence>
<evidence type="ECO:0000256" key="2">
    <source>
        <dbReference type="ARBA" id="ARBA00004922"/>
    </source>
</evidence>
<evidence type="ECO:0000256" key="9">
    <source>
        <dbReference type="ARBA" id="ARBA00022968"/>
    </source>
</evidence>
<evidence type="ECO:0000313" key="13">
    <source>
        <dbReference type="EMBL" id="KAK3088778.1"/>
    </source>
</evidence>
<proteinExistence type="inferred from homology"/>
<evidence type="ECO:0000256" key="6">
    <source>
        <dbReference type="ARBA" id="ARBA00022679"/>
    </source>
</evidence>
<dbReference type="Proteomes" id="UP001186944">
    <property type="component" value="Unassembled WGS sequence"/>
</dbReference>
<keyword evidence="8" id="KW-0547">Nucleotide-binding</keyword>
<evidence type="ECO:0000313" key="14">
    <source>
        <dbReference type="Proteomes" id="UP001186944"/>
    </source>
</evidence>
<keyword evidence="9" id="KW-0735">Signal-anchor</keyword>
<protein>
    <recommendedName>
        <fullName evidence="4">N-acetylgalactosaminide beta-1,3-galactosyltransferase</fullName>
        <ecNumber evidence="4">2.4.1.122</ecNumber>
    </recommendedName>
</protein>
<comment type="pathway">
    <text evidence="2">Protein modification; protein glycosylation.</text>
</comment>
<dbReference type="Pfam" id="PF02434">
    <property type="entry name" value="Fringe"/>
    <property type="match status" value="1"/>
</dbReference>
<evidence type="ECO:0000256" key="1">
    <source>
        <dbReference type="ARBA" id="ARBA00004606"/>
    </source>
</evidence>
<evidence type="ECO:0000256" key="10">
    <source>
        <dbReference type="ARBA" id="ARBA00022989"/>
    </source>
</evidence>
<comment type="similarity">
    <text evidence="3">Belongs to the glycosyltransferase 31 family. Beta3-Gal-T subfamily.</text>
</comment>
<organism evidence="13 14">
    <name type="scientific">Pinctada imbricata</name>
    <name type="common">Atlantic pearl-oyster</name>
    <name type="synonym">Pinctada martensii</name>
    <dbReference type="NCBI Taxonomy" id="66713"/>
    <lineage>
        <taxon>Eukaryota</taxon>
        <taxon>Metazoa</taxon>
        <taxon>Spiralia</taxon>
        <taxon>Lophotrochozoa</taxon>
        <taxon>Mollusca</taxon>
        <taxon>Bivalvia</taxon>
        <taxon>Autobranchia</taxon>
        <taxon>Pteriomorphia</taxon>
        <taxon>Pterioida</taxon>
        <taxon>Pterioidea</taxon>
        <taxon>Pteriidae</taxon>
        <taxon>Pinctada</taxon>
    </lineage>
</organism>
<dbReference type="PANTHER" id="PTHR23033:SF14">
    <property type="entry name" value="GLYCOPROTEIN-N-ACETYLGALACTOSAMINE 3-BETA-GALACTOSYLTRANSFERASE 1-RELATED"/>
    <property type="match status" value="1"/>
</dbReference>
<evidence type="ECO:0000256" key="8">
    <source>
        <dbReference type="ARBA" id="ARBA00022741"/>
    </source>
</evidence>
<name>A0AA88XW19_PINIB</name>
<comment type="caution">
    <text evidence="13">The sequence shown here is derived from an EMBL/GenBank/DDBJ whole genome shotgun (WGS) entry which is preliminary data.</text>
</comment>
<accession>A0AA88XW19</accession>
<dbReference type="EC" id="2.4.1.122" evidence="4"/>
<comment type="subcellular location">
    <subcellularLocation>
        <location evidence="1">Membrane</location>
        <topology evidence="1">Single-pass type II membrane protein</topology>
    </subcellularLocation>
</comment>
<dbReference type="GO" id="GO:0000166">
    <property type="term" value="F:nucleotide binding"/>
    <property type="evidence" value="ECO:0007669"/>
    <property type="project" value="UniProtKB-KW"/>
</dbReference>
<dbReference type="PANTHER" id="PTHR23033">
    <property type="entry name" value="BETA1,3-GALACTOSYLTRANSFERASE"/>
    <property type="match status" value="1"/>
</dbReference>
<keyword evidence="14" id="KW-1185">Reference proteome</keyword>
<keyword evidence="6" id="KW-0808">Transferase</keyword>
<gene>
    <name evidence="13" type="ORF">FSP39_023632</name>
</gene>
<evidence type="ECO:0000259" key="12">
    <source>
        <dbReference type="Pfam" id="PF02434"/>
    </source>
</evidence>
<evidence type="ECO:0000256" key="5">
    <source>
        <dbReference type="ARBA" id="ARBA00022676"/>
    </source>
</evidence>
<keyword evidence="10" id="KW-1133">Transmembrane helix</keyword>
<evidence type="ECO:0000256" key="7">
    <source>
        <dbReference type="ARBA" id="ARBA00022692"/>
    </source>
</evidence>
<keyword evidence="5" id="KW-0328">Glycosyltransferase</keyword>
<evidence type="ECO:0000256" key="11">
    <source>
        <dbReference type="ARBA" id="ARBA00023136"/>
    </source>
</evidence>
<dbReference type="GO" id="GO:0016263">
    <property type="term" value="F:glycoprotein-N-acetylgalactosamine 3-beta-galactosyltransferase activity"/>
    <property type="evidence" value="ECO:0007669"/>
    <property type="project" value="UniProtKB-EC"/>
</dbReference>
<sequence length="236" mass="27218">MALPMKLRVMMMRQNMSKFLWKHQPYWKQYLVKLAIFAVITSVIVIFVCLDEDFTLWIRYKFQKVDLKKLAEEYSDESTIYVDKTVADRLFKQVKVLCLILTVPSHLGTQVGVVNATWAKRCNKVLYALCTNKKDPDFLNTCKFGESKSHLIGKVRHSFTFAYANLIHDYDWFLKADDDTYVVMENLRYLLSHHDSNSPGYLGYHFQTYLEQGYMSGGAWVCDQPSGSTTDGGGGV</sequence>
<keyword evidence="7" id="KW-0812">Transmembrane</keyword>
<dbReference type="InterPro" id="IPR026050">
    <property type="entry name" value="C1GALT1/C1GALT1_chp1"/>
</dbReference>
<dbReference type="InterPro" id="IPR003378">
    <property type="entry name" value="Fringe-like_glycosylTrfase"/>
</dbReference>
<feature type="domain" description="Fringe-like glycosyltransferase" evidence="12">
    <location>
        <begin position="106"/>
        <end position="213"/>
    </location>
</feature>